<dbReference type="PANTHER" id="PTHR35579:SF3">
    <property type="entry name" value="CRISPR SYSTEM CMS ENDORIBONUCLEASE CSM3"/>
    <property type="match status" value="1"/>
</dbReference>
<evidence type="ECO:0000256" key="1">
    <source>
        <dbReference type="ARBA" id="ARBA00023118"/>
    </source>
</evidence>
<keyword evidence="1" id="KW-0051">Antiviral defense</keyword>
<protein>
    <submittedName>
        <fullName evidence="3">CRISPR-associated RAMP protein</fullName>
    </submittedName>
</protein>
<proteinExistence type="predicted"/>
<dbReference type="AlphaFoldDB" id="A0A8A4TT93"/>
<evidence type="ECO:0000259" key="2">
    <source>
        <dbReference type="Pfam" id="PF03787"/>
    </source>
</evidence>
<dbReference type="PANTHER" id="PTHR35579">
    <property type="entry name" value="CRISPR SYSTEM CMS ENDORIBONUCLEASE CSM3"/>
    <property type="match status" value="1"/>
</dbReference>
<dbReference type="GO" id="GO:0051607">
    <property type="term" value="P:defense response to virus"/>
    <property type="evidence" value="ECO:0007669"/>
    <property type="project" value="UniProtKB-KW"/>
</dbReference>
<dbReference type="InterPro" id="IPR013411">
    <property type="entry name" value="CRISPR-assoc_RAMP_Csx7"/>
</dbReference>
<gene>
    <name evidence="3" type="ORF">J3U87_29630</name>
</gene>
<dbReference type="Proteomes" id="UP000663929">
    <property type="component" value="Chromosome"/>
</dbReference>
<reference evidence="3" key="1">
    <citation type="submission" date="2021-03" db="EMBL/GenBank/DDBJ databases">
        <title>Acanthopleuribacteraceae sp. M133.</title>
        <authorList>
            <person name="Wang G."/>
        </authorList>
    </citation>
    <scope>NUCLEOTIDE SEQUENCE</scope>
    <source>
        <strain evidence="3">M133</strain>
    </source>
</reference>
<accession>A0A8A4TT93</accession>
<dbReference type="NCBIfam" id="TIGR02581">
    <property type="entry name" value="cas_cyan_RAMP"/>
    <property type="match status" value="1"/>
</dbReference>
<keyword evidence="4" id="KW-1185">Reference proteome</keyword>
<name>A0A8A4TT93_SULCO</name>
<evidence type="ECO:0000313" key="3">
    <source>
        <dbReference type="EMBL" id="QTD49765.1"/>
    </source>
</evidence>
<evidence type="ECO:0000313" key="4">
    <source>
        <dbReference type="Proteomes" id="UP000663929"/>
    </source>
</evidence>
<dbReference type="InterPro" id="IPR005537">
    <property type="entry name" value="RAMP_III_fam"/>
</dbReference>
<dbReference type="InterPro" id="IPR052216">
    <property type="entry name" value="CRISPR_Csm3_endoribonuclease"/>
</dbReference>
<dbReference type="RefSeq" id="WP_237379395.1">
    <property type="nucleotide sequence ID" value="NZ_CP071793.1"/>
</dbReference>
<dbReference type="EMBL" id="CP071793">
    <property type="protein sequence ID" value="QTD49765.1"/>
    <property type="molecule type" value="Genomic_DNA"/>
</dbReference>
<organism evidence="3 4">
    <name type="scientific">Sulfidibacter corallicola</name>
    <dbReference type="NCBI Taxonomy" id="2818388"/>
    <lineage>
        <taxon>Bacteria</taxon>
        <taxon>Pseudomonadati</taxon>
        <taxon>Acidobacteriota</taxon>
        <taxon>Holophagae</taxon>
        <taxon>Acanthopleuribacterales</taxon>
        <taxon>Acanthopleuribacteraceae</taxon>
        <taxon>Sulfidibacter</taxon>
    </lineage>
</organism>
<dbReference type="Pfam" id="PF03787">
    <property type="entry name" value="RAMPs"/>
    <property type="match status" value="1"/>
</dbReference>
<feature type="domain" description="CRISPR type III-associated protein" evidence="2">
    <location>
        <begin position="25"/>
        <end position="220"/>
    </location>
</feature>
<dbReference type="KEGG" id="scor:J3U87_29630"/>
<sequence>MNRQASNVGRHHAAIGRIVHFKLRITTRSGLHIGAGKNQGLSGSDLPVIRDAEGCAMIPGSSLRGVLRAGIESLCVGLGQASYPEHRNTRERGDGPRGSYDLETFHELWEELDLVERLFGVASGASYGSRVQFSDLMSVDPSQCRLEIRDGVAIDRETRTVRGAGKFDKEVVQAGAVFEGRIRMLNPSDVEIGLIAQSLWMLDEGFLLLGGKKARGLGWVAVSVASLVDQTARDILAGLPPSDSKAFTSVTETFDLHLTKLREAFASTSERM</sequence>